<feature type="signal peptide" evidence="1">
    <location>
        <begin position="1"/>
        <end position="21"/>
    </location>
</feature>
<organism evidence="2 3">
    <name type="scientific">Claviceps purpurea (strain 20.1)</name>
    <name type="common">Ergot fungus</name>
    <name type="synonym">Sphacelia segetum</name>
    <dbReference type="NCBI Taxonomy" id="1111077"/>
    <lineage>
        <taxon>Eukaryota</taxon>
        <taxon>Fungi</taxon>
        <taxon>Dikarya</taxon>
        <taxon>Ascomycota</taxon>
        <taxon>Pezizomycotina</taxon>
        <taxon>Sordariomycetes</taxon>
        <taxon>Hypocreomycetidae</taxon>
        <taxon>Hypocreales</taxon>
        <taxon>Clavicipitaceae</taxon>
        <taxon>Claviceps</taxon>
    </lineage>
</organism>
<proteinExistence type="predicted"/>
<reference evidence="2 3" key="1">
    <citation type="journal article" date="2013" name="PLoS Genet.">
        <title>Plant-symbiotic fungi as chemical engineers: Multi-genome analysis of the Clavicipitaceae reveals dynamics of alkaloid loci.</title>
        <authorList>
            <person name="Schardl C.L."/>
            <person name="Young C.A."/>
            <person name="Hesse U."/>
            <person name="Amyotte S.G."/>
            <person name="Andreeva K."/>
            <person name="Calie P.J."/>
            <person name="Fleetwood D.J."/>
            <person name="Haws D.C."/>
            <person name="Moore N."/>
            <person name="Oeser B."/>
            <person name="Panaccione D.G."/>
            <person name="Schweri K.K."/>
            <person name="Voisey C.R."/>
            <person name="Farman M.L."/>
            <person name="Jaromczyk J.W."/>
            <person name="Roe B.A."/>
            <person name="O'Sullivan D.M."/>
            <person name="Scott B."/>
            <person name="Tudzynski P."/>
            <person name="An Z."/>
            <person name="Arnaoudova E.G."/>
            <person name="Bullock C.T."/>
            <person name="Charlton N.D."/>
            <person name="Chen L."/>
            <person name="Cox M."/>
            <person name="Dinkins R.D."/>
            <person name="Florea S."/>
            <person name="Glenn A.E."/>
            <person name="Gordon A."/>
            <person name="Gueldener U."/>
            <person name="Harris D.R."/>
            <person name="Hollin W."/>
            <person name="Jaromczyk J."/>
            <person name="Johnson R.D."/>
            <person name="Khan A.K."/>
            <person name="Leistner E."/>
            <person name="Leuchtmann A."/>
            <person name="Li C."/>
            <person name="Liu J."/>
            <person name="Liu J."/>
            <person name="Liu M."/>
            <person name="Mace W."/>
            <person name="Machado C."/>
            <person name="Nagabhyru P."/>
            <person name="Pan J."/>
            <person name="Schmid J."/>
            <person name="Sugawara K."/>
            <person name="Steiner U."/>
            <person name="Takach J.E."/>
            <person name="Tanaka E."/>
            <person name="Webb J.S."/>
            <person name="Wilson E.V."/>
            <person name="Wiseman J.L."/>
            <person name="Yoshida R."/>
            <person name="Zeng Z."/>
        </authorList>
    </citation>
    <scope>NUCLEOTIDE SEQUENCE [LARGE SCALE GENOMIC DNA]</scope>
    <source>
        <strain evidence="2 3">20.1</strain>
    </source>
</reference>
<dbReference type="EMBL" id="CAGA01000001">
    <property type="protein sequence ID" value="CCE26708.1"/>
    <property type="molecule type" value="Genomic_DNA"/>
</dbReference>
<dbReference type="VEuPathDB" id="FungiDB:CPUR_00177"/>
<keyword evidence="1" id="KW-0732">Signal</keyword>
<keyword evidence="3" id="KW-1185">Reference proteome</keyword>
<dbReference type="OrthoDB" id="4186099at2759"/>
<name>M1W4H3_CLAP2</name>
<gene>
    <name evidence="2" type="ORF">CPUR_00177</name>
</gene>
<accession>M1W4H3</accession>
<sequence length="83" mass="9074">MVQVLSLFLATLATIGPVVQAISCTPGLNYCGHTLQANGWSGMNRDRLYHCDKSGHVSPVKNCPYPGCTDGRRGRSDYCWRDG</sequence>
<dbReference type="AlphaFoldDB" id="M1W4H3"/>
<evidence type="ECO:0000313" key="3">
    <source>
        <dbReference type="Proteomes" id="UP000016801"/>
    </source>
</evidence>
<dbReference type="HOGENOM" id="CLU_138695_1_0_1"/>
<comment type="caution">
    <text evidence="2">The sequence shown here is derived from an EMBL/GenBank/DDBJ whole genome shotgun (WGS) entry which is preliminary data.</text>
</comment>
<feature type="chain" id="PRO_5004018456" evidence="1">
    <location>
        <begin position="22"/>
        <end position="83"/>
    </location>
</feature>
<protein>
    <submittedName>
        <fullName evidence="2">Uncharacterized protein</fullName>
    </submittedName>
</protein>
<evidence type="ECO:0000313" key="2">
    <source>
        <dbReference type="EMBL" id="CCE26708.1"/>
    </source>
</evidence>
<evidence type="ECO:0000256" key="1">
    <source>
        <dbReference type="SAM" id="SignalP"/>
    </source>
</evidence>
<dbReference type="Proteomes" id="UP000016801">
    <property type="component" value="Unassembled WGS sequence"/>
</dbReference>